<name>A0ABX6HWK0_9BURK</name>
<evidence type="ECO:0000259" key="2">
    <source>
        <dbReference type="Pfam" id="PF12697"/>
    </source>
</evidence>
<dbReference type="EMBL" id="CP047385">
    <property type="protein sequence ID" value="QHF14889.1"/>
    <property type="molecule type" value="Genomic_DNA"/>
</dbReference>
<dbReference type="GO" id="GO:0016787">
    <property type="term" value="F:hydrolase activity"/>
    <property type="evidence" value="ECO:0007669"/>
    <property type="project" value="UniProtKB-KW"/>
</dbReference>
<dbReference type="PANTHER" id="PTHR43798:SF33">
    <property type="entry name" value="HYDROLASE, PUTATIVE (AFU_ORTHOLOGUE AFUA_2G14860)-RELATED"/>
    <property type="match status" value="1"/>
</dbReference>
<dbReference type="RefSeq" id="WP_052240290.1">
    <property type="nucleotide sequence ID" value="NZ_CP047385.1"/>
</dbReference>
<dbReference type="InterPro" id="IPR000073">
    <property type="entry name" value="AB_hydrolase_1"/>
</dbReference>
<proteinExistence type="predicted"/>
<dbReference type="Proteomes" id="UP000035080">
    <property type="component" value="Chromosome"/>
</dbReference>
<gene>
    <name evidence="3" type="ORF">PI93_021190</name>
</gene>
<protein>
    <submittedName>
        <fullName evidence="3">Alpha/beta fold hydrolase</fullName>
    </submittedName>
</protein>
<dbReference type="Pfam" id="PF12697">
    <property type="entry name" value="Abhydrolase_6"/>
    <property type="match status" value="1"/>
</dbReference>
<sequence length="313" mass="34118">MVTERMLASGAEEPGDHPGSNGTPMWYRKAMEQPGESRFLNVDGAAIHSLHWGHRSGAKPLLLLLHGLRAHARWWDFLAPMFAPSYHVVAMDFSGMGDSARRESYDVSQFAREIIAVAQTYGAGAPVNAVGHSYGGGRLLRACYEQPSLFERAIAVDAHVYFRDDNLRMPPQPLGTKIYASADAAIARFRLTPEQPDTPNFLLTHVARHGLKHTDDGWRWKLDPAVTADGHTEIDGETLLSGISVPVDVVVGEQSKVVSQALAQRIATHLVNARGPITIPSGHHHLMLDQPIALVATINALLANQTHGAPHAR</sequence>
<dbReference type="PANTHER" id="PTHR43798">
    <property type="entry name" value="MONOACYLGLYCEROL LIPASE"/>
    <property type="match status" value="1"/>
</dbReference>
<dbReference type="Gene3D" id="3.40.50.1820">
    <property type="entry name" value="alpha/beta hydrolase"/>
    <property type="match status" value="1"/>
</dbReference>
<keyword evidence="4" id="KW-1185">Reference proteome</keyword>
<feature type="domain" description="AB hydrolase-1" evidence="2">
    <location>
        <begin position="62"/>
        <end position="296"/>
    </location>
</feature>
<evidence type="ECO:0000256" key="1">
    <source>
        <dbReference type="SAM" id="MobiDB-lite"/>
    </source>
</evidence>
<keyword evidence="3" id="KW-0378">Hydrolase</keyword>
<organism evidence="3 4">
    <name type="scientific">Pandoraea fibrosis</name>
    <dbReference type="NCBI Taxonomy" id="1891094"/>
    <lineage>
        <taxon>Bacteria</taxon>
        <taxon>Pseudomonadati</taxon>
        <taxon>Pseudomonadota</taxon>
        <taxon>Betaproteobacteria</taxon>
        <taxon>Burkholderiales</taxon>
        <taxon>Burkholderiaceae</taxon>
        <taxon>Pandoraea</taxon>
    </lineage>
</organism>
<dbReference type="SUPFAM" id="SSF53474">
    <property type="entry name" value="alpha/beta-Hydrolases"/>
    <property type="match status" value="1"/>
</dbReference>
<evidence type="ECO:0000313" key="4">
    <source>
        <dbReference type="Proteomes" id="UP000035080"/>
    </source>
</evidence>
<dbReference type="InterPro" id="IPR050266">
    <property type="entry name" value="AB_hydrolase_sf"/>
</dbReference>
<accession>A0ABX6HWK0</accession>
<dbReference type="InterPro" id="IPR029058">
    <property type="entry name" value="AB_hydrolase_fold"/>
</dbReference>
<reference evidence="3 4" key="1">
    <citation type="journal article" date="2015" name="Genome Announc.">
        <title>Genome Sequences of Two Pandoraea pnomenusa Isolates Recovered 11 Months Apart from a Cystic Fibrosis Patient.</title>
        <authorList>
            <person name="Ee R."/>
            <person name="Ambrose M."/>
            <person name="Lazenby J."/>
            <person name="Williams P."/>
            <person name="Chan K.G."/>
            <person name="Roddam L."/>
        </authorList>
    </citation>
    <scope>NUCLEOTIDE SEQUENCE [LARGE SCALE GENOMIC DNA]</scope>
    <source>
        <strain evidence="3 4">6399</strain>
    </source>
</reference>
<evidence type="ECO:0000313" key="3">
    <source>
        <dbReference type="EMBL" id="QHF14889.1"/>
    </source>
</evidence>
<feature type="region of interest" description="Disordered" evidence="1">
    <location>
        <begin position="1"/>
        <end position="24"/>
    </location>
</feature>